<dbReference type="AlphaFoldDB" id="A0A5B7DCC7"/>
<dbReference type="EMBL" id="VSRR010000724">
    <property type="protein sequence ID" value="MPC18943.1"/>
    <property type="molecule type" value="Genomic_DNA"/>
</dbReference>
<organism evidence="1 2">
    <name type="scientific">Portunus trituberculatus</name>
    <name type="common">Swimming crab</name>
    <name type="synonym">Neptunus trituberculatus</name>
    <dbReference type="NCBI Taxonomy" id="210409"/>
    <lineage>
        <taxon>Eukaryota</taxon>
        <taxon>Metazoa</taxon>
        <taxon>Ecdysozoa</taxon>
        <taxon>Arthropoda</taxon>
        <taxon>Crustacea</taxon>
        <taxon>Multicrustacea</taxon>
        <taxon>Malacostraca</taxon>
        <taxon>Eumalacostraca</taxon>
        <taxon>Eucarida</taxon>
        <taxon>Decapoda</taxon>
        <taxon>Pleocyemata</taxon>
        <taxon>Brachyura</taxon>
        <taxon>Eubrachyura</taxon>
        <taxon>Portunoidea</taxon>
        <taxon>Portunidae</taxon>
        <taxon>Portuninae</taxon>
        <taxon>Portunus</taxon>
    </lineage>
</organism>
<comment type="caution">
    <text evidence="1">The sequence shown here is derived from an EMBL/GenBank/DDBJ whole genome shotgun (WGS) entry which is preliminary data.</text>
</comment>
<reference evidence="1 2" key="1">
    <citation type="submission" date="2019-05" db="EMBL/GenBank/DDBJ databases">
        <title>Another draft genome of Portunus trituberculatus and its Hox gene families provides insights of decapod evolution.</title>
        <authorList>
            <person name="Jeong J.-H."/>
            <person name="Song I."/>
            <person name="Kim S."/>
            <person name="Choi T."/>
            <person name="Kim D."/>
            <person name="Ryu S."/>
            <person name="Kim W."/>
        </authorList>
    </citation>
    <scope>NUCLEOTIDE SEQUENCE [LARGE SCALE GENOMIC DNA]</scope>
    <source>
        <tissue evidence="1">Muscle</tissue>
    </source>
</reference>
<gene>
    <name evidence="1" type="ORF">E2C01_011842</name>
</gene>
<keyword evidence="2" id="KW-1185">Reference proteome</keyword>
<dbReference type="Proteomes" id="UP000324222">
    <property type="component" value="Unassembled WGS sequence"/>
</dbReference>
<proteinExistence type="predicted"/>
<sequence length="84" mass="9419">MKFLLKNSNFLTKSKPCRRRDFPLANVCQPITPSAREQIGSSVQSVTRGASVTGRITRTYRDYRDSHLAWCCGATPHPPISAMH</sequence>
<evidence type="ECO:0000313" key="1">
    <source>
        <dbReference type="EMBL" id="MPC18943.1"/>
    </source>
</evidence>
<evidence type="ECO:0000313" key="2">
    <source>
        <dbReference type="Proteomes" id="UP000324222"/>
    </source>
</evidence>
<accession>A0A5B7DCC7</accession>
<name>A0A5B7DCC7_PORTR</name>
<protein>
    <submittedName>
        <fullName evidence="1">Uncharacterized protein</fullName>
    </submittedName>
</protein>